<dbReference type="OrthoDB" id="112777at2"/>
<dbReference type="Proteomes" id="UP000051673">
    <property type="component" value="Unassembled WGS sequence"/>
</dbReference>
<dbReference type="InterPro" id="IPR036291">
    <property type="entry name" value="NAD(P)-bd_dom_sf"/>
</dbReference>
<dbReference type="Pfam" id="PF01370">
    <property type="entry name" value="Epimerase"/>
    <property type="match status" value="1"/>
</dbReference>
<dbReference type="InterPro" id="IPR001509">
    <property type="entry name" value="Epimerase_deHydtase"/>
</dbReference>
<name>A0A0R2JFF5_9LACO</name>
<accession>A0A0R2JFF5</accession>
<keyword evidence="3" id="KW-1185">Reference proteome</keyword>
<gene>
    <name evidence="2" type="ORF">IV67_GL001134</name>
</gene>
<dbReference type="EMBL" id="JQCD01000031">
    <property type="protein sequence ID" value="KRN76083.1"/>
    <property type="molecule type" value="Genomic_DNA"/>
</dbReference>
<dbReference type="AlphaFoldDB" id="A0A0R2JFF5"/>
<comment type="caution">
    <text evidence="2">The sequence shown here is derived from an EMBL/GenBank/DDBJ whole genome shotgun (WGS) entry which is preliminary data.</text>
</comment>
<proteinExistence type="predicted"/>
<protein>
    <recommendedName>
        <fullName evidence="1">NAD-dependent epimerase/dehydratase domain-containing protein</fullName>
    </recommendedName>
</protein>
<evidence type="ECO:0000313" key="3">
    <source>
        <dbReference type="Proteomes" id="UP000051673"/>
    </source>
</evidence>
<dbReference type="SUPFAM" id="SSF51735">
    <property type="entry name" value="NAD(P)-binding Rossmann-fold domains"/>
    <property type="match status" value="1"/>
</dbReference>
<dbReference type="Gene3D" id="3.40.50.720">
    <property type="entry name" value="NAD(P)-binding Rossmann-like Domain"/>
    <property type="match status" value="1"/>
</dbReference>
<feature type="domain" description="NAD-dependent epimerase/dehydratase" evidence="1">
    <location>
        <begin position="4"/>
        <end position="206"/>
    </location>
</feature>
<evidence type="ECO:0000313" key="2">
    <source>
        <dbReference type="EMBL" id="KRN76083.1"/>
    </source>
</evidence>
<dbReference type="RefSeq" id="WP_057788982.1">
    <property type="nucleotide sequence ID" value="NZ_JQCD01000031.1"/>
</dbReference>
<dbReference type="PATRIC" id="fig|1620.3.peg.1148"/>
<evidence type="ECO:0000259" key="1">
    <source>
        <dbReference type="Pfam" id="PF01370"/>
    </source>
</evidence>
<sequence length="303" mass="34300">MQTVLGSNGQIGTEVAKELYQNYTHDIRLVGRHPEKIHETDELVVADLNQYEETLHAIEGSDVVYFTVGLPYNLWESQFTTILKNVIKACHETGAKLAYFDNTYMYPKASHVQLEDSSFDAVGPKSTIRAEMTTMLLEAMQAGIIEAVIGRAPEFYGPNHTQSITNTMVFDRIKAGKRAIVPLNAQALRTLIWTPDASRALALLGNTDSAYGQTWHLPTDEPISYDALMQKTESVLDHKVRYQTLPMAVFKVGSHFNKNAQELLELLPRYQDDNIFNSDKFKQQFPDFKVTSFDEGVRQIFDK</sequence>
<organism evidence="2 3">
    <name type="scientific">Weissella minor</name>
    <dbReference type="NCBI Taxonomy" id="1620"/>
    <lineage>
        <taxon>Bacteria</taxon>
        <taxon>Bacillati</taxon>
        <taxon>Bacillota</taxon>
        <taxon>Bacilli</taxon>
        <taxon>Lactobacillales</taxon>
        <taxon>Lactobacillaceae</taxon>
        <taxon>Weissella</taxon>
    </lineage>
</organism>
<dbReference type="STRING" id="1620.IV67_GL001134"/>
<reference evidence="2 3" key="1">
    <citation type="journal article" date="2015" name="Genome Announc.">
        <title>Expanding the biotechnology potential of lactobacilli through comparative genomics of 213 strains and associated genera.</title>
        <authorList>
            <person name="Sun Z."/>
            <person name="Harris H.M."/>
            <person name="McCann A."/>
            <person name="Guo C."/>
            <person name="Argimon S."/>
            <person name="Zhang W."/>
            <person name="Yang X."/>
            <person name="Jeffery I.B."/>
            <person name="Cooney J.C."/>
            <person name="Kagawa T.F."/>
            <person name="Liu W."/>
            <person name="Song Y."/>
            <person name="Salvetti E."/>
            <person name="Wrobel A."/>
            <person name="Rasinkangas P."/>
            <person name="Parkhill J."/>
            <person name="Rea M.C."/>
            <person name="O'Sullivan O."/>
            <person name="Ritari J."/>
            <person name="Douillard F.P."/>
            <person name="Paul Ross R."/>
            <person name="Yang R."/>
            <person name="Briner A.E."/>
            <person name="Felis G.E."/>
            <person name="de Vos W.M."/>
            <person name="Barrangou R."/>
            <person name="Klaenhammer T.R."/>
            <person name="Caufield P.W."/>
            <person name="Cui Y."/>
            <person name="Zhang H."/>
            <person name="O'Toole P.W."/>
        </authorList>
    </citation>
    <scope>NUCLEOTIDE SEQUENCE [LARGE SCALE GENOMIC DNA]</scope>
    <source>
        <strain evidence="2 3">DSM 20014</strain>
    </source>
</reference>